<keyword evidence="2" id="KW-1185">Reference proteome</keyword>
<evidence type="ECO:0000313" key="1">
    <source>
        <dbReference type="EMBL" id="VDL71171.1"/>
    </source>
</evidence>
<proteinExistence type="predicted"/>
<accession>A0A0N4XX91</accession>
<evidence type="ECO:0000313" key="3">
    <source>
        <dbReference type="WBParaSite" id="NBR_0000758101-mRNA-1"/>
    </source>
</evidence>
<dbReference type="Proteomes" id="UP000271162">
    <property type="component" value="Unassembled WGS sequence"/>
</dbReference>
<reference evidence="3" key="1">
    <citation type="submission" date="2017-02" db="UniProtKB">
        <authorList>
            <consortium name="WormBaseParasite"/>
        </authorList>
    </citation>
    <scope>IDENTIFICATION</scope>
</reference>
<gene>
    <name evidence="1" type="ORF">NBR_LOCUS7582</name>
</gene>
<organism evidence="3">
    <name type="scientific">Nippostrongylus brasiliensis</name>
    <name type="common">Rat hookworm</name>
    <dbReference type="NCBI Taxonomy" id="27835"/>
    <lineage>
        <taxon>Eukaryota</taxon>
        <taxon>Metazoa</taxon>
        <taxon>Ecdysozoa</taxon>
        <taxon>Nematoda</taxon>
        <taxon>Chromadorea</taxon>
        <taxon>Rhabditida</taxon>
        <taxon>Rhabditina</taxon>
        <taxon>Rhabditomorpha</taxon>
        <taxon>Strongyloidea</taxon>
        <taxon>Heligmosomidae</taxon>
        <taxon>Nippostrongylus</taxon>
    </lineage>
</organism>
<protein>
    <submittedName>
        <fullName evidence="3">40S ribosomal protein S5</fullName>
    </submittedName>
</protein>
<sequence length="90" mass="10192">MGEGVVNGFMPSQNVNAFCPVRPAKRKKKLLEVKGKKDSYIAPLLSKNLCRKRATKHAAAEICKRMGTDARPYIRVTILSKHRLKMTEHE</sequence>
<evidence type="ECO:0000313" key="2">
    <source>
        <dbReference type="Proteomes" id="UP000271162"/>
    </source>
</evidence>
<dbReference type="AlphaFoldDB" id="A0A0N4XX91"/>
<name>A0A0N4XX91_NIPBR</name>
<dbReference type="EMBL" id="UYSL01019903">
    <property type="protein sequence ID" value="VDL71171.1"/>
    <property type="molecule type" value="Genomic_DNA"/>
</dbReference>
<dbReference type="WBParaSite" id="NBR_0000758101-mRNA-1">
    <property type="protein sequence ID" value="NBR_0000758101-mRNA-1"/>
    <property type="gene ID" value="NBR_0000758101"/>
</dbReference>
<reference evidence="1 2" key="2">
    <citation type="submission" date="2018-11" db="EMBL/GenBank/DDBJ databases">
        <authorList>
            <consortium name="Pathogen Informatics"/>
        </authorList>
    </citation>
    <scope>NUCLEOTIDE SEQUENCE [LARGE SCALE GENOMIC DNA]</scope>
</reference>